<organism evidence="3 4">
    <name type="scientific">Pycnoporus cinnabarinus</name>
    <name type="common">Cinnabar-red polypore</name>
    <name type="synonym">Trametes cinnabarina</name>
    <dbReference type="NCBI Taxonomy" id="5643"/>
    <lineage>
        <taxon>Eukaryota</taxon>
        <taxon>Fungi</taxon>
        <taxon>Dikarya</taxon>
        <taxon>Basidiomycota</taxon>
        <taxon>Agaricomycotina</taxon>
        <taxon>Agaricomycetes</taxon>
        <taxon>Polyporales</taxon>
        <taxon>Polyporaceae</taxon>
        <taxon>Trametes</taxon>
    </lineage>
</organism>
<keyword evidence="2" id="KW-0812">Transmembrane</keyword>
<sequence length="317" mass="33879">MASQTSSSASTTSTSASSQSPASGSTSMPPNFDGNSSLPFSFLITFIAVFLFFLGCGLGSRRVTRQLRRNLGLQVAQVEARSASRLSEKPLLWDVNLCELSSLAKSHSGMELKTDKYAWENLLPLSATYVRATISAGERDAGPNHEADSPPPRWGASTFLAPGRGFMRTLATTPSLARPPPFHHTPLRRARPAAPIPEMRWRGHRLPEFIARPLLPPAEPGTGHQNSEVVELDNKAPVRGLEIAVVISMPCAARARSSRMVDAGHSMIAKSGKAAMYAEIEVIEVSGGQGVGEYVLGFARLPWDGEVEGAASSTKAA</sequence>
<dbReference type="OrthoDB" id="2796963at2759"/>
<gene>
    <name evidence="3" type="ORF">BN946_scf184844.g111</name>
</gene>
<evidence type="ECO:0000256" key="2">
    <source>
        <dbReference type="SAM" id="Phobius"/>
    </source>
</evidence>
<feature type="compositionally biased region" description="Low complexity" evidence="1">
    <location>
        <begin position="1"/>
        <end position="27"/>
    </location>
</feature>
<keyword evidence="2" id="KW-1133">Transmembrane helix</keyword>
<feature type="region of interest" description="Disordered" evidence="1">
    <location>
        <begin position="1"/>
        <end position="30"/>
    </location>
</feature>
<keyword evidence="2" id="KW-0472">Membrane</keyword>
<evidence type="ECO:0000256" key="1">
    <source>
        <dbReference type="SAM" id="MobiDB-lite"/>
    </source>
</evidence>
<keyword evidence="4" id="KW-1185">Reference proteome</keyword>
<dbReference type="Proteomes" id="UP000029665">
    <property type="component" value="Unassembled WGS sequence"/>
</dbReference>
<feature type="transmembrane region" description="Helical" evidence="2">
    <location>
        <begin position="38"/>
        <end position="59"/>
    </location>
</feature>
<reference evidence="3" key="1">
    <citation type="submission" date="2014-01" db="EMBL/GenBank/DDBJ databases">
        <title>The genome of the white-rot fungus Pycnoporus cinnabarinus: a basidiomycete model with a versatile arsenal for lignocellulosic biomass breakdown.</title>
        <authorList>
            <person name="Levasseur A."/>
            <person name="Lomascolo A."/>
            <person name="Ruiz-Duenas F.J."/>
            <person name="Uzan E."/>
            <person name="Piumi F."/>
            <person name="Kues U."/>
            <person name="Ram A.F.J."/>
            <person name="Murat C."/>
            <person name="Haon M."/>
            <person name="Benoit I."/>
            <person name="Arfi Y."/>
            <person name="Chevret D."/>
            <person name="Drula E."/>
            <person name="Kwon M.J."/>
            <person name="Gouret P."/>
            <person name="Lesage-Meessen L."/>
            <person name="Lombard V."/>
            <person name="Mariette J."/>
            <person name="Noirot C."/>
            <person name="Park J."/>
            <person name="Patyshakuliyeva A."/>
            <person name="Wieneger R.A.B."/>
            <person name="Wosten H.A.B."/>
            <person name="Martin F."/>
            <person name="Coutinho P.M."/>
            <person name="de Vries R."/>
            <person name="Martinez A.T."/>
            <person name="Klopp C."/>
            <person name="Pontarotti P."/>
            <person name="Henrissat B."/>
            <person name="Record E."/>
        </authorList>
    </citation>
    <scope>NUCLEOTIDE SEQUENCE [LARGE SCALE GENOMIC DNA]</scope>
    <source>
        <strain evidence="3">BRFM137</strain>
    </source>
</reference>
<name>A0A060S9B5_PYCCI</name>
<accession>A0A060S9B5</accession>
<dbReference type="HOGENOM" id="CLU_877564_0_0_1"/>
<dbReference type="EMBL" id="CCBP010000097">
    <property type="protein sequence ID" value="CDO71107.1"/>
    <property type="molecule type" value="Genomic_DNA"/>
</dbReference>
<dbReference type="OMA" id="GFFPARI"/>
<evidence type="ECO:0000313" key="4">
    <source>
        <dbReference type="Proteomes" id="UP000029665"/>
    </source>
</evidence>
<proteinExistence type="predicted"/>
<dbReference type="AlphaFoldDB" id="A0A060S9B5"/>
<evidence type="ECO:0000313" key="3">
    <source>
        <dbReference type="EMBL" id="CDO71107.1"/>
    </source>
</evidence>
<protein>
    <submittedName>
        <fullName evidence="3">Uncharacterized protein</fullName>
    </submittedName>
</protein>
<comment type="caution">
    <text evidence="3">The sequence shown here is derived from an EMBL/GenBank/DDBJ whole genome shotgun (WGS) entry which is preliminary data.</text>
</comment>